<evidence type="ECO:0000256" key="3">
    <source>
        <dbReference type="SAM" id="MobiDB-lite"/>
    </source>
</evidence>
<evidence type="ECO:0000256" key="2">
    <source>
        <dbReference type="PROSITE-ProRule" id="PRU00235"/>
    </source>
</evidence>
<dbReference type="AlphaFoldDB" id="A0A165TG81"/>
<dbReference type="Proteomes" id="UP000076727">
    <property type="component" value="Unassembled WGS sequence"/>
</dbReference>
<feature type="compositionally biased region" description="Low complexity" evidence="3">
    <location>
        <begin position="1"/>
        <end position="17"/>
    </location>
</feature>
<dbReference type="Pfam" id="PF00415">
    <property type="entry name" value="RCC1"/>
    <property type="match status" value="2"/>
</dbReference>
<dbReference type="STRING" id="1314783.A0A165TG81"/>
<dbReference type="PANTHER" id="PTHR22870">
    <property type="entry name" value="REGULATOR OF CHROMOSOME CONDENSATION"/>
    <property type="match status" value="1"/>
</dbReference>
<evidence type="ECO:0000313" key="4">
    <source>
        <dbReference type="EMBL" id="KZT73391.1"/>
    </source>
</evidence>
<sequence length="437" mass="46327">MSPPGFSFSLGLSSSGSNARGQLATGDTEDAREFKPCMFHDYPSGQLPEGTTAIANVVCGANHTVALLARHGGQELWGCGDGRRGQLGPSYTRGLSTEAGSSTVFRPLSLRLEGLENYAPRLVAAGWETSYVVFSCQNKSDVLISMGADDFGDLGVGGLKGVSAEGQSLHRVPLLSTFPDASSRQDDVLAAQALNAGPHHVVCVLRLTSAEGSVTEAVVGWGTARHGQLGDATAGSHRPTAYYDSPHVVALDGIVQAFGPITRAALGNQHTVFLHSSGNISGIGSNRKSQREGLDTVHDVEDVACTWNGTYAIVRDRVTDQVVATGSNYHGQLGRETVQPCTTLERVDFPIPTASHKIVKLACGSEHVLCVLEVESEGTTRKEVWGWGWNEHGNLGIGTTDDARVPIRICPLRGAESDVQVVDVWGGNGTSWMLLER</sequence>
<dbReference type="OrthoDB" id="5370059at2759"/>
<protein>
    <submittedName>
        <fullName evidence="4">RCC1/BLIP-II protein</fullName>
    </submittedName>
</protein>
<accession>A0A165TG81</accession>
<keyword evidence="5" id="KW-1185">Reference proteome</keyword>
<evidence type="ECO:0000313" key="5">
    <source>
        <dbReference type="Proteomes" id="UP000076727"/>
    </source>
</evidence>
<dbReference type="InterPro" id="IPR009091">
    <property type="entry name" value="RCC1/BLIP-II"/>
</dbReference>
<feature type="non-terminal residue" evidence="4">
    <location>
        <position position="1"/>
    </location>
</feature>
<evidence type="ECO:0000256" key="1">
    <source>
        <dbReference type="ARBA" id="ARBA00022737"/>
    </source>
</evidence>
<feature type="region of interest" description="Disordered" evidence="3">
    <location>
        <begin position="1"/>
        <end position="27"/>
    </location>
</feature>
<feature type="repeat" description="RCC1" evidence="2">
    <location>
        <begin position="320"/>
        <end position="374"/>
    </location>
</feature>
<dbReference type="InterPro" id="IPR051210">
    <property type="entry name" value="Ub_ligase/GEF_domain"/>
</dbReference>
<feature type="repeat" description="RCC1" evidence="2">
    <location>
        <begin position="216"/>
        <end position="277"/>
    </location>
</feature>
<dbReference type="PROSITE" id="PS50012">
    <property type="entry name" value="RCC1_3"/>
    <property type="match status" value="4"/>
</dbReference>
<dbReference type="PANTHER" id="PTHR22870:SF408">
    <property type="entry name" value="OS09G0560450 PROTEIN"/>
    <property type="match status" value="1"/>
</dbReference>
<feature type="repeat" description="RCC1" evidence="2">
    <location>
        <begin position="382"/>
        <end position="437"/>
    </location>
</feature>
<reference evidence="4 5" key="1">
    <citation type="journal article" date="2016" name="Mol. Biol. Evol.">
        <title>Comparative Genomics of Early-Diverging Mushroom-Forming Fungi Provides Insights into the Origins of Lignocellulose Decay Capabilities.</title>
        <authorList>
            <person name="Nagy L.G."/>
            <person name="Riley R."/>
            <person name="Tritt A."/>
            <person name="Adam C."/>
            <person name="Daum C."/>
            <person name="Floudas D."/>
            <person name="Sun H."/>
            <person name="Yadav J.S."/>
            <person name="Pangilinan J."/>
            <person name="Larsson K.H."/>
            <person name="Matsuura K."/>
            <person name="Barry K."/>
            <person name="Labutti K."/>
            <person name="Kuo R."/>
            <person name="Ohm R.A."/>
            <person name="Bhattacharya S.S."/>
            <person name="Shirouzu T."/>
            <person name="Yoshinaga Y."/>
            <person name="Martin F.M."/>
            <person name="Grigoriev I.V."/>
            <person name="Hibbett D.S."/>
        </authorList>
    </citation>
    <scope>NUCLEOTIDE SEQUENCE [LARGE SCALE GENOMIC DNA]</scope>
    <source>
        <strain evidence="4 5">L-15889</strain>
    </source>
</reference>
<name>A0A165TG81_9APHY</name>
<proteinExistence type="predicted"/>
<organism evidence="4 5">
    <name type="scientific">Daedalea quercina L-15889</name>
    <dbReference type="NCBI Taxonomy" id="1314783"/>
    <lineage>
        <taxon>Eukaryota</taxon>
        <taxon>Fungi</taxon>
        <taxon>Dikarya</taxon>
        <taxon>Basidiomycota</taxon>
        <taxon>Agaricomycotina</taxon>
        <taxon>Agaricomycetes</taxon>
        <taxon>Polyporales</taxon>
        <taxon>Fomitopsis</taxon>
    </lineage>
</organism>
<dbReference type="SUPFAM" id="SSF50985">
    <property type="entry name" value="RCC1/BLIP-II"/>
    <property type="match status" value="2"/>
</dbReference>
<keyword evidence="1" id="KW-0677">Repeat</keyword>
<feature type="repeat" description="RCC1" evidence="2">
    <location>
        <begin position="5"/>
        <end position="70"/>
    </location>
</feature>
<dbReference type="EMBL" id="KV429037">
    <property type="protein sequence ID" value="KZT73391.1"/>
    <property type="molecule type" value="Genomic_DNA"/>
</dbReference>
<gene>
    <name evidence="4" type="ORF">DAEQUDRAFT_703796</name>
</gene>
<dbReference type="Gene3D" id="2.130.10.30">
    <property type="entry name" value="Regulator of chromosome condensation 1/beta-lactamase-inhibitor protein II"/>
    <property type="match status" value="2"/>
</dbReference>
<dbReference type="InterPro" id="IPR000408">
    <property type="entry name" value="Reg_chr_condens"/>
</dbReference>